<keyword evidence="2" id="KW-0472">Membrane</keyword>
<evidence type="ECO:0000256" key="2">
    <source>
        <dbReference type="SAM" id="Phobius"/>
    </source>
</evidence>
<reference evidence="4 5" key="1">
    <citation type="submission" date="2023-01" db="EMBL/GenBank/DDBJ databases">
        <authorList>
            <person name="Kreplak J."/>
        </authorList>
    </citation>
    <scope>NUCLEOTIDE SEQUENCE [LARGE SCALE GENOMIC DNA]</scope>
</reference>
<evidence type="ECO:0000256" key="1">
    <source>
        <dbReference type="SAM" id="MobiDB-lite"/>
    </source>
</evidence>
<dbReference type="AlphaFoldDB" id="A0AAV1B8H9"/>
<proteinExistence type="predicted"/>
<organism evidence="4 5">
    <name type="scientific">Vicia faba</name>
    <name type="common">Broad bean</name>
    <name type="synonym">Faba vulgaris</name>
    <dbReference type="NCBI Taxonomy" id="3906"/>
    <lineage>
        <taxon>Eukaryota</taxon>
        <taxon>Viridiplantae</taxon>
        <taxon>Streptophyta</taxon>
        <taxon>Embryophyta</taxon>
        <taxon>Tracheophyta</taxon>
        <taxon>Spermatophyta</taxon>
        <taxon>Magnoliopsida</taxon>
        <taxon>eudicotyledons</taxon>
        <taxon>Gunneridae</taxon>
        <taxon>Pentapetalae</taxon>
        <taxon>rosids</taxon>
        <taxon>fabids</taxon>
        <taxon>Fabales</taxon>
        <taxon>Fabaceae</taxon>
        <taxon>Papilionoideae</taxon>
        <taxon>50 kb inversion clade</taxon>
        <taxon>NPAAA clade</taxon>
        <taxon>Hologalegina</taxon>
        <taxon>IRL clade</taxon>
        <taxon>Fabeae</taxon>
        <taxon>Vicia</taxon>
    </lineage>
</organism>
<protein>
    <recommendedName>
        <fullName evidence="6">Transmembrane protein</fullName>
    </recommendedName>
</protein>
<feature type="chain" id="PRO_5043471706" description="Transmembrane protein" evidence="3">
    <location>
        <begin position="21"/>
        <end position="158"/>
    </location>
</feature>
<name>A0AAV1B8H9_VICFA</name>
<feature type="transmembrane region" description="Helical" evidence="2">
    <location>
        <begin position="100"/>
        <end position="122"/>
    </location>
</feature>
<dbReference type="EMBL" id="OX451741">
    <property type="protein sequence ID" value="CAI8618776.1"/>
    <property type="molecule type" value="Genomic_DNA"/>
</dbReference>
<feature type="region of interest" description="Disordered" evidence="1">
    <location>
        <begin position="51"/>
        <end position="91"/>
    </location>
</feature>
<keyword evidence="3" id="KW-0732">Signal</keyword>
<feature type="signal peptide" evidence="3">
    <location>
        <begin position="1"/>
        <end position="20"/>
    </location>
</feature>
<keyword evidence="2" id="KW-0812">Transmembrane</keyword>
<evidence type="ECO:0000313" key="4">
    <source>
        <dbReference type="EMBL" id="CAI8618776.1"/>
    </source>
</evidence>
<evidence type="ECO:0000256" key="3">
    <source>
        <dbReference type="SAM" id="SignalP"/>
    </source>
</evidence>
<feature type="compositionally biased region" description="Low complexity" evidence="1">
    <location>
        <begin position="52"/>
        <end position="63"/>
    </location>
</feature>
<sequence length="158" mass="16823">MAESTLAVFVILILTGCSSSRDLRPSDHGLLFQTLSPAGTHSSPEMRSFFNSGNSSPTVSSSSDVAMPNAITMDNPTPRPPSGLRGSGKDGDRVEDALKAASLACGIVGAFLIMASSLIYVFKYRKRVQNEALRGNNGEFENDDGNNKLQLVLRDPSS</sequence>
<dbReference type="PANTHER" id="PTHR37189">
    <property type="entry name" value="CONCANAVALIN A-LIKE LECTIN/GLUCANASE DOMAIN-CONTAINING PROTEIN-RELATED"/>
    <property type="match status" value="1"/>
</dbReference>
<keyword evidence="5" id="KW-1185">Reference proteome</keyword>
<gene>
    <name evidence="4" type="ORF">VFH_VI139400</name>
</gene>
<dbReference type="Proteomes" id="UP001157006">
    <property type="component" value="Chromosome 6"/>
</dbReference>
<keyword evidence="2" id="KW-1133">Transmembrane helix</keyword>
<accession>A0AAV1B8H9</accession>
<evidence type="ECO:0000313" key="5">
    <source>
        <dbReference type="Proteomes" id="UP001157006"/>
    </source>
</evidence>
<dbReference type="PANTHER" id="PTHR37189:SF2">
    <property type="entry name" value="PROTEIN, PUTATIVE-RELATED"/>
    <property type="match status" value="1"/>
</dbReference>
<evidence type="ECO:0008006" key="6">
    <source>
        <dbReference type="Google" id="ProtNLM"/>
    </source>
</evidence>